<evidence type="ECO:0000313" key="13">
    <source>
        <dbReference type="Proteomes" id="UP000019335"/>
    </source>
</evidence>
<dbReference type="GO" id="GO:0036503">
    <property type="term" value="P:ERAD pathway"/>
    <property type="evidence" value="ECO:0007669"/>
    <property type="project" value="TreeGrafter"/>
</dbReference>
<evidence type="ECO:0000256" key="11">
    <source>
        <dbReference type="SAM" id="Phobius"/>
    </source>
</evidence>
<accession>W7U493</accession>
<sequence>MAQDEHNAQDGNDNDNHDPVGHGHAHRERGHPRAEARVPANANQNREREEPAEFPQQHGAQAPRGVIVNNLNNDENAGGAGIDADMDVELHVAVDELMGVRGPFVYLVRNILWLVAFNGAYLGLFAFIPYSVGAAVVGAAEKYVETPLGICTLRFLVPRSICKLAAEVCQAAAAEEHTLQLPDLGVILLGYLLMSAMVFTWRTIVCAVCKRMAVTALPMLGKVVRMLECTAAVVKVGVLLFSKMALCPLLLGLWLDAATTQVIGPDHAVRVRFATENLVGALLLHWVAGITFMLFVTVSVLQLREVLHPDILARIIRPQEPQPDLLGSLLQESGLTHARRMAISLGIYVLLLLLFVYLPAELLAFAGFNATGNGLFHLNFFYLAPQLQIPFELIIFHLAMLAFLEHTKNAIGRLQYMWLRPFCKALGLTRYLLPLTRLHPPEQPAGVPMRDMEFLVGPPVPRPPMDWEEEAGRDDARWAWGNDPMSEVERNVAPRSRPSWCGVRLFVLVVASWAAILALVSTALLTPLVLGRLIFTLLRVPSRFYHDPLAFAAGLALCWVAHKCLVRLHQRIEVADVRAWVARTSCPTSFRAVVAVSAFAAMWFGVAPLLLGLLYDAAVALPPNSWAEEGFGSLQLWADWALGLALLHQWAYLAATGMVDGAWFPRIGRAAEQGVEGGRGFGFNQQAVVVTAEALQAVFRSWSWEDATLNKLLAPFVWPVTAQLLELVVVPANAAFALAYMRDRVPDLPYLAGLPSPEAMTSPELQLLCFRMTVVAWILAMFSIKCVAPLHRWVSSIQAAVRDEKYLVRLELVNYA</sequence>
<feature type="transmembrane region" description="Helical" evidence="11">
    <location>
        <begin position="278"/>
        <end position="301"/>
    </location>
</feature>
<evidence type="ECO:0000256" key="2">
    <source>
        <dbReference type="ARBA" id="ARBA00004141"/>
    </source>
</evidence>
<feature type="transmembrane region" description="Helical" evidence="11">
    <location>
        <begin position="380"/>
        <end position="404"/>
    </location>
</feature>
<evidence type="ECO:0000256" key="4">
    <source>
        <dbReference type="ARBA" id="ARBA00012483"/>
    </source>
</evidence>
<protein>
    <recommendedName>
        <fullName evidence="4">RING-type E3 ubiquitin transferase</fullName>
        <ecNumber evidence="4">2.3.2.27</ecNumber>
    </recommendedName>
</protein>
<evidence type="ECO:0000313" key="12">
    <source>
        <dbReference type="EMBL" id="EWM27751.1"/>
    </source>
</evidence>
<comment type="caution">
    <text evidence="12">The sequence shown here is derived from an EMBL/GenBank/DDBJ whole genome shotgun (WGS) entry which is preliminary data.</text>
</comment>
<keyword evidence="7" id="KW-0833">Ubl conjugation pathway</keyword>
<organism evidence="12 13">
    <name type="scientific">Nannochloropsis gaditana</name>
    <dbReference type="NCBI Taxonomy" id="72520"/>
    <lineage>
        <taxon>Eukaryota</taxon>
        <taxon>Sar</taxon>
        <taxon>Stramenopiles</taxon>
        <taxon>Ochrophyta</taxon>
        <taxon>Eustigmatophyceae</taxon>
        <taxon>Eustigmatales</taxon>
        <taxon>Monodopsidaceae</taxon>
        <taxon>Nannochloropsis</taxon>
    </lineage>
</organism>
<dbReference type="PANTHER" id="PTHR13145:SF0">
    <property type="entry name" value="E3 UBIQUITIN-PROTEIN LIGASE MARCHF6"/>
    <property type="match status" value="1"/>
</dbReference>
<gene>
    <name evidence="12" type="ORF">Naga_100034g14</name>
</gene>
<dbReference type="OrthoDB" id="264354at2759"/>
<proteinExistence type="predicted"/>
<keyword evidence="6 11" id="KW-0812">Transmembrane</keyword>
<dbReference type="EMBL" id="AZIL01000424">
    <property type="protein sequence ID" value="EWM27751.1"/>
    <property type="molecule type" value="Genomic_DNA"/>
</dbReference>
<feature type="transmembrane region" description="Helical" evidence="11">
    <location>
        <begin position="589"/>
        <end position="615"/>
    </location>
</feature>
<feature type="region of interest" description="Disordered" evidence="10">
    <location>
        <begin position="1"/>
        <end position="63"/>
    </location>
</feature>
<dbReference type="GO" id="GO:0005789">
    <property type="term" value="C:endoplasmic reticulum membrane"/>
    <property type="evidence" value="ECO:0007669"/>
    <property type="project" value="TreeGrafter"/>
</dbReference>
<evidence type="ECO:0000256" key="10">
    <source>
        <dbReference type="SAM" id="MobiDB-lite"/>
    </source>
</evidence>
<comment type="pathway">
    <text evidence="3">Protein modification; protein ubiquitination.</text>
</comment>
<evidence type="ECO:0000256" key="3">
    <source>
        <dbReference type="ARBA" id="ARBA00004906"/>
    </source>
</evidence>
<dbReference type="Proteomes" id="UP000019335">
    <property type="component" value="Chromosome 6"/>
</dbReference>
<evidence type="ECO:0000256" key="8">
    <source>
        <dbReference type="ARBA" id="ARBA00022989"/>
    </source>
</evidence>
<evidence type="ECO:0000256" key="6">
    <source>
        <dbReference type="ARBA" id="ARBA00022692"/>
    </source>
</evidence>
<feature type="transmembrane region" description="Helical" evidence="11">
    <location>
        <begin position="186"/>
        <end position="209"/>
    </location>
</feature>
<dbReference type="AlphaFoldDB" id="W7U493"/>
<comment type="subcellular location">
    <subcellularLocation>
        <location evidence="2">Membrane</location>
        <topology evidence="2">Multi-pass membrane protein</topology>
    </subcellularLocation>
</comment>
<evidence type="ECO:0000256" key="9">
    <source>
        <dbReference type="ARBA" id="ARBA00023136"/>
    </source>
</evidence>
<comment type="catalytic activity">
    <reaction evidence="1">
        <text>S-ubiquitinyl-[E2 ubiquitin-conjugating enzyme]-L-cysteine + [acceptor protein]-L-lysine = [E2 ubiquitin-conjugating enzyme]-L-cysteine + N(6)-ubiquitinyl-[acceptor protein]-L-lysine.</text>
        <dbReference type="EC" id="2.3.2.27"/>
    </reaction>
</comment>
<name>W7U493_9STRA</name>
<keyword evidence="9 11" id="KW-0472">Membrane</keyword>
<evidence type="ECO:0000256" key="7">
    <source>
        <dbReference type="ARBA" id="ARBA00022786"/>
    </source>
</evidence>
<feature type="transmembrane region" description="Helical" evidence="11">
    <location>
        <begin position="505"/>
        <end position="529"/>
    </location>
</feature>
<dbReference type="GO" id="GO:0061630">
    <property type="term" value="F:ubiquitin protein ligase activity"/>
    <property type="evidence" value="ECO:0007669"/>
    <property type="project" value="UniProtKB-EC"/>
</dbReference>
<feature type="compositionally biased region" description="Basic and acidic residues" evidence="10">
    <location>
        <begin position="1"/>
        <end position="21"/>
    </location>
</feature>
<dbReference type="PANTHER" id="PTHR13145">
    <property type="entry name" value="SSM4 PROTEIN"/>
    <property type="match status" value="1"/>
</dbReference>
<keyword evidence="8 11" id="KW-1133">Transmembrane helix</keyword>
<feature type="transmembrane region" description="Helical" evidence="11">
    <location>
        <begin position="549"/>
        <end position="568"/>
    </location>
</feature>
<feature type="transmembrane region" description="Helical" evidence="11">
    <location>
        <begin position="230"/>
        <end position="255"/>
    </location>
</feature>
<evidence type="ECO:0000256" key="5">
    <source>
        <dbReference type="ARBA" id="ARBA00022679"/>
    </source>
</evidence>
<dbReference type="EC" id="2.3.2.27" evidence="4"/>
<reference evidence="12 13" key="1">
    <citation type="journal article" date="2014" name="Mol. Plant">
        <title>Chromosome Scale Genome Assembly and Transcriptome Profiling of Nannochloropsis gaditana in Nitrogen Depletion.</title>
        <authorList>
            <person name="Corteggiani Carpinelli E."/>
            <person name="Telatin A."/>
            <person name="Vitulo N."/>
            <person name="Forcato C."/>
            <person name="D'Angelo M."/>
            <person name="Schiavon R."/>
            <person name="Vezzi A."/>
            <person name="Giacometti G.M."/>
            <person name="Morosinotto T."/>
            <person name="Valle G."/>
        </authorList>
    </citation>
    <scope>NUCLEOTIDE SEQUENCE [LARGE SCALE GENOMIC DNA]</scope>
    <source>
        <strain evidence="12 13">B-31</strain>
    </source>
</reference>
<keyword evidence="13" id="KW-1185">Reference proteome</keyword>
<keyword evidence="5" id="KW-0808">Transferase</keyword>
<feature type="transmembrane region" description="Helical" evidence="11">
    <location>
        <begin position="345"/>
        <end position="368"/>
    </location>
</feature>
<evidence type="ECO:0000256" key="1">
    <source>
        <dbReference type="ARBA" id="ARBA00000900"/>
    </source>
</evidence>
<feature type="transmembrane region" description="Helical" evidence="11">
    <location>
        <begin position="111"/>
        <end position="132"/>
    </location>
</feature>